<organism evidence="1 2">
    <name type="scientific">Dryococelus australis</name>
    <dbReference type="NCBI Taxonomy" id="614101"/>
    <lineage>
        <taxon>Eukaryota</taxon>
        <taxon>Metazoa</taxon>
        <taxon>Ecdysozoa</taxon>
        <taxon>Arthropoda</taxon>
        <taxon>Hexapoda</taxon>
        <taxon>Insecta</taxon>
        <taxon>Pterygota</taxon>
        <taxon>Neoptera</taxon>
        <taxon>Polyneoptera</taxon>
        <taxon>Phasmatodea</taxon>
        <taxon>Verophasmatodea</taxon>
        <taxon>Anareolatae</taxon>
        <taxon>Phasmatidae</taxon>
        <taxon>Eurycanthinae</taxon>
        <taxon>Dryococelus</taxon>
    </lineage>
</organism>
<keyword evidence="2" id="KW-1185">Reference proteome</keyword>
<name>A0ABQ9IDW8_9NEOP</name>
<comment type="caution">
    <text evidence="1">The sequence shown here is derived from an EMBL/GenBank/DDBJ whole genome shotgun (WGS) entry which is preliminary data.</text>
</comment>
<dbReference type="Proteomes" id="UP001159363">
    <property type="component" value="Chromosome 2"/>
</dbReference>
<protein>
    <submittedName>
        <fullName evidence="1">Uncharacterized protein</fullName>
    </submittedName>
</protein>
<accession>A0ABQ9IDW8</accession>
<sequence length="207" mass="23133">MTVQLMTSRADDLKPEIITFYNCINSGLCATHDVSRETRHWSMVVLFAMLTIAGRSGSFSRSSARAPRYQNITAHVRVCGHRVRTIRATLLIAPITGSRAVAIGAAFRHLARWHSPVPACTEHFSKLCFRTALTNSYLYRSPDDTGAADKIGDGIVRDVKKRRRGRKLVRDEGMNLEEERGTFTRSPETILQAARTRGISKSSVNRT</sequence>
<evidence type="ECO:0000313" key="2">
    <source>
        <dbReference type="Proteomes" id="UP001159363"/>
    </source>
</evidence>
<gene>
    <name evidence="1" type="ORF">PR048_007098</name>
</gene>
<reference evidence="1 2" key="1">
    <citation type="submission" date="2023-02" db="EMBL/GenBank/DDBJ databases">
        <title>LHISI_Scaffold_Assembly.</title>
        <authorList>
            <person name="Stuart O.P."/>
            <person name="Cleave R."/>
            <person name="Magrath M.J.L."/>
            <person name="Mikheyev A.S."/>
        </authorList>
    </citation>
    <scope>NUCLEOTIDE SEQUENCE [LARGE SCALE GENOMIC DNA]</scope>
    <source>
        <strain evidence="1">Daus_M_001</strain>
        <tissue evidence="1">Leg muscle</tissue>
    </source>
</reference>
<proteinExistence type="predicted"/>
<dbReference type="EMBL" id="JARBHB010000002">
    <property type="protein sequence ID" value="KAJ8894444.1"/>
    <property type="molecule type" value="Genomic_DNA"/>
</dbReference>
<evidence type="ECO:0000313" key="1">
    <source>
        <dbReference type="EMBL" id="KAJ8894444.1"/>
    </source>
</evidence>